<keyword evidence="2" id="KW-1185">Reference proteome</keyword>
<dbReference type="AlphaFoldDB" id="A0AAV7T263"/>
<comment type="caution">
    <text evidence="1">The sequence shown here is derived from an EMBL/GenBank/DDBJ whole genome shotgun (WGS) entry which is preliminary data.</text>
</comment>
<sequence length="105" mass="11374">MEILSDLDIDPYSNIDSGLKTSSKFTPSLASDNVIDIFYKGVTSDLYSKPLRVSGVHSAFRRLGHSSILQSRVTVAGWLSVRLLAALAGWPKGAPGATIGRNRKR</sequence>
<protein>
    <submittedName>
        <fullName evidence="1">Uncharacterized protein</fullName>
    </submittedName>
</protein>
<dbReference type="Proteomes" id="UP001066276">
    <property type="component" value="Chromosome 4_1"/>
</dbReference>
<reference evidence="1" key="1">
    <citation type="journal article" date="2022" name="bioRxiv">
        <title>Sequencing and chromosome-scale assembly of the giantPleurodeles waltlgenome.</title>
        <authorList>
            <person name="Brown T."/>
            <person name="Elewa A."/>
            <person name="Iarovenko S."/>
            <person name="Subramanian E."/>
            <person name="Araus A.J."/>
            <person name="Petzold A."/>
            <person name="Susuki M."/>
            <person name="Suzuki K.-i.T."/>
            <person name="Hayashi T."/>
            <person name="Toyoda A."/>
            <person name="Oliveira C."/>
            <person name="Osipova E."/>
            <person name="Leigh N.D."/>
            <person name="Simon A."/>
            <person name="Yun M.H."/>
        </authorList>
    </citation>
    <scope>NUCLEOTIDE SEQUENCE</scope>
    <source>
        <strain evidence="1">20211129_DDA</strain>
        <tissue evidence="1">Liver</tissue>
    </source>
</reference>
<organism evidence="1 2">
    <name type="scientific">Pleurodeles waltl</name>
    <name type="common">Iberian ribbed newt</name>
    <dbReference type="NCBI Taxonomy" id="8319"/>
    <lineage>
        <taxon>Eukaryota</taxon>
        <taxon>Metazoa</taxon>
        <taxon>Chordata</taxon>
        <taxon>Craniata</taxon>
        <taxon>Vertebrata</taxon>
        <taxon>Euteleostomi</taxon>
        <taxon>Amphibia</taxon>
        <taxon>Batrachia</taxon>
        <taxon>Caudata</taxon>
        <taxon>Salamandroidea</taxon>
        <taxon>Salamandridae</taxon>
        <taxon>Pleurodelinae</taxon>
        <taxon>Pleurodeles</taxon>
    </lineage>
</organism>
<evidence type="ECO:0000313" key="1">
    <source>
        <dbReference type="EMBL" id="KAJ1170518.1"/>
    </source>
</evidence>
<proteinExistence type="predicted"/>
<evidence type="ECO:0000313" key="2">
    <source>
        <dbReference type="Proteomes" id="UP001066276"/>
    </source>
</evidence>
<gene>
    <name evidence="1" type="ORF">NDU88_002393</name>
</gene>
<accession>A0AAV7T263</accession>
<name>A0AAV7T263_PLEWA</name>
<dbReference type="EMBL" id="JANPWB010000007">
    <property type="protein sequence ID" value="KAJ1170518.1"/>
    <property type="molecule type" value="Genomic_DNA"/>
</dbReference>